<keyword evidence="2" id="KW-1185">Reference proteome</keyword>
<reference evidence="1 2" key="1">
    <citation type="submission" date="2016-10" db="EMBL/GenBank/DDBJ databases">
        <authorList>
            <person name="de Groot N.N."/>
        </authorList>
    </citation>
    <scope>NUCLEOTIDE SEQUENCE [LARGE SCALE GENOMIC DNA]</scope>
    <source>
        <strain evidence="1 2">DSM 19886</strain>
    </source>
</reference>
<dbReference type="Pfam" id="PF14054">
    <property type="entry name" value="DUF4249"/>
    <property type="match status" value="1"/>
</dbReference>
<dbReference type="AlphaFoldDB" id="A0A1G9K9L7"/>
<proteinExistence type="predicted"/>
<name>A0A1G9K9L7_9FLAO</name>
<sequence length="274" mass="30104">MKRVILILIISITLTSCQDVVDVDVPTDSPRLVIDALMRVDESEADTEIQVKASISSSFFGTLVPANLERITLSNESGGAPLVLTETASGTGIYQAYASLAFLKSGTLHLSILHDGQSYSAFTEYVPSSPIDRLEQGDGTLFDGTETEIVITFTDAPDRTDFYLFDFDFGEYLVSEDTFYPGQPFKFSYFYDEELKASMEVSVSILGVEKNFYNYMNQLIAQSSGGDQGPFQTPAATVKGNIINVTETNTAAENNYALGYFAVCQSYQRSIIIE</sequence>
<evidence type="ECO:0000313" key="1">
    <source>
        <dbReference type="EMBL" id="SDL45973.1"/>
    </source>
</evidence>
<evidence type="ECO:0008006" key="3">
    <source>
        <dbReference type="Google" id="ProtNLM"/>
    </source>
</evidence>
<evidence type="ECO:0000313" key="2">
    <source>
        <dbReference type="Proteomes" id="UP000199440"/>
    </source>
</evidence>
<dbReference type="InterPro" id="IPR025345">
    <property type="entry name" value="DUF4249"/>
</dbReference>
<dbReference type="OrthoDB" id="1430047at2"/>
<organism evidence="1 2">
    <name type="scientific">Kriegella aquimaris</name>
    <dbReference type="NCBI Taxonomy" id="192904"/>
    <lineage>
        <taxon>Bacteria</taxon>
        <taxon>Pseudomonadati</taxon>
        <taxon>Bacteroidota</taxon>
        <taxon>Flavobacteriia</taxon>
        <taxon>Flavobacteriales</taxon>
        <taxon>Flavobacteriaceae</taxon>
        <taxon>Kriegella</taxon>
    </lineage>
</organism>
<dbReference type="STRING" id="192904.SAMN04488514_101887"/>
<gene>
    <name evidence="1" type="ORF">SAMN04488514_101887</name>
</gene>
<dbReference type="EMBL" id="FNGV01000001">
    <property type="protein sequence ID" value="SDL45973.1"/>
    <property type="molecule type" value="Genomic_DNA"/>
</dbReference>
<dbReference type="Proteomes" id="UP000199440">
    <property type="component" value="Unassembled WGS sequence"/>
</dbReference>
<accession>A0A1G9K9L7</accession>
<dbReference type="PROSITE" id="PS51257">
    <property type="entry name" value="PROKAR_LIPOPROTEIN"/>
    <property type="match status" value="1"/>
</dbReference>
<dbReference type="RefSeq" id="WP_089885629.1">
    <property type="nucleotide sequence ID" value="NZ_FNGV01000001.1"/>
</dbReference>
<protein>
    <recommendedName>
        <fullName evidence="3">DUF4249 domain-containing protein</fullName>
    </recommendedName>
</protein>